<proteinExistence type="predicted"/>
<keyword evidence="1" id="KW-0479">Metal-binding</keyword>
<dbReference type="EMBL" id="JX684083">
    <property type="protein sequence ID" value="AGF93138.1"/>
    <property type="molecule type" value="Genomic_DNA"/>
</dbReference>
<evidence type="ECO:0000256" key="2">
    <source>
        <dbReference type="ARBA" id="ARBA00022833"/>
    </source>
</evidence>
<dbReference type="InterPro" id="IPR036291">
    <property type="entry name" value="NAD(P)-bd_dom_sf"/>
</dbReference>
<dbReference type="SUPFAM" id="SSF50129">
    <property type="entry name" value="GroES-like"/>
    <property type="match status" value="1"/>
</dbReference>
<reference evidence="5" key="1">
    <citation type="journal article" date="2013" name="Syst. Appl. Microbiol.">
        <title>New insights into the archaeal diversity of a hypersaline microbial mat obtained by a metagenomic approach.</title>
        <authorList>
            <person name="Lopez-Lopez A."/>
            <person name="Richter M."/>
            <person name="Pena A."/>
            <person name="Tamames J."/>
            <person name="Rossello-Mora R."/>
        </authorList>
    </citation>
    <scope>NUCLEOTIDE SEQUENCE</scope>
</reference>
<evidence type="ECO:0000256" key="1">
    <source>
        <dbReference type="ARBA" id="ARBA00022723"/>
    </source>
</evidence>
<dbReference type="Gene3D" id="3.40.50.720">
    <property type="entry name" value="NAD(P)-binding Rossmann-like Domain"/>
    <property type="match status" value="1"/>
</dbReference>
<dbReference type="InterPro" id="IPR013154">
    <property type="entry name" value="ADH-like_N"/>
</dbReference>
<dbReference type="SMART" id="SM00829">
    <property type="entry name" value="PKS_ER"/>
    <property type="match status" value="1"/>
</dbReference>
<protein>
    <submittedName>
        <fullName evidence="5">L-threonine 3-dehydrogenase</fullName>
    </submittedName>
</protein>
<evidence type="ECO:0000256" key="3">
    <source>
        <dbReference type="ARBA" id="ARBA00023002"/>
    </source>
</evidence>
<dbReference type="SUPFAM" id="SSF51735">
    <property type="entry name" value="NAD(P)-binding Rossmann-fold domains"/>
    <property type="match status" value="1"/>
</dbReference>
<organism evidence="5">
    <name type="scientific">uncultured organism</name>
    <dbReference type="NCBI Taxonomy" id="155900"/>
    <lineage>
        <taxon>unclassified sequences</taxon>
        <taxon>environmental samples</taxon>
    </lineage>
</organism>
<dbReference type="PANTHER" id="PTHR43401">
    <property type="entry name" value="L-THREONINE 3-DEHYDROGENASE"/>
    <property type="match status" value="1"/>
</dbReference>
<dbReference type="Pfam" id="PF00107">
    <property type="entry name" value="ADH_zinc_N"/>
    <property type="match status" value="1"/>
</dbReference>
<sequence length="342" mass="36972">MKAVVYKGPENLALEEREVPEPAPGEVLIETKAVGICGSDVSIYYGNFKKIEPPLTIGHEGGGVVRELGEGVDWPKEGTRVAVSPLDYCGKCEYCIDARYSLCENLKTIGMIEREGEYAEYFVAPARNCHVIPESLEWRQAALIDTLAGPVATIERRNIPVNSGVAVFGAGPAGLFFARLAKLKGAGEVYLMGHNDDRLELGRSYGADRIINTHDTDPVETILEFTNGKGTETVIEAAGSEQASSQGLSSLAKGGTMMVYGIVESGPVAVSMEDIALDEYELFGIADNTHGYNQAIELIGAGEVEVEPLITHQFSLSELPDAFSRHLMRDKKEGYIKGVVEL</sequence>
<dbReference type="GO" id="GO:0008270">
    <property type="term" value="F:zinc ion binding"/>
    <property type="evidence" value="ECO:0007669"/>
    <property type="project" value="InterPro"/>
</dbReference>
<feature type="domain" description="Enoyl reductase (ER)" evidence="4">
    <location>
        <begin position="8"/>
        <end position="340"/>
    </location>
</feature>
<dbReference type="InterPro" id="IPR050129">
    <property type="entry name" value="Zn_alcohol_dh"/>
</dbReference>
<dbReference type="InterPro" id="IPR020843">
    <property type="entry name" value="ER"/>
</dbReference>
<dbReference type="InterPro" id="IPR011032">
    <property type="entry name" value="GroES-like_sf"/>
</dbReference>
<accession>M1QAX9</accession>
<dbReference type="InterPro" id="IPR013149">
    <property type="entry name" value="ADH-like_C"/>
</dbReference>
<evidence type="ECO:0000259" key="4">
    <source>
        <dbReference type="SMART" id="SM00829"/>
    </source>
</evidence>
<dbReference type="AlphaFoldDB" id="M1QAX9"/>
<evidence type="ECO:0000313" key="5">
    <source>
        <dbReference type="EMBL" id="AGF93138.1"/>
    </source>
</evidence>
<dbReference type="PANTHER" id="PTHR43401:SF2">
    <property type="entry name" value="L-THREONINE 3-DEHYDROGENASE"/>
    <property type="match status" value="1"/>
</dbReference>
<dbReference type="InterPro" id="IPR002328">
    <property type="entry name" value="ADH_Zn_CS"/>
</dbReference>
<name>M1QAX9_9ZZZZ</name>
<keyword evidence="3" id="KW-0560">Oxidoreductase</keyword>
<dbReference type="PROSITE" id="PS00059">
    <property type="entry name" value="ADH_ZINC"/>
    <property type="match status" value="1"/>
</dbReference>
<dbReference type="Gene3D" id="3.90.180.10">
    <property type="entry name" value="Medium-chain alcohol dehydrogenases, catalytic domain"/>
    <property type="match status" value="1"/>
</dbReference>
<keyword evidence="2" id="KW-0862">Zinc</keyword>
<dbReference type="Pfam" id="PF08240">
    <property type="entry name" value="ADH_N"/>
    <property type="match status" value="1"/>
</dbReference>
<dbReference type="GO" id="GO:0016491">
    <property type="term" value="F:oxidoreductase activity"/>
    <property type="evidence" value="ECO:0007669"/>
    <property type="project" value="UniProtKB-KW"/>
</dbReference>
<gene>
    <name evidence="5" type="ORF">FLSS-18_0003</name>
</gene>